<dbReference type="EMBL" id="UINC01000226">
    <property type="protein sequence ID" value="SUZ51556.1"/>
    <property type="molecule type" value="Genomic_DNA"/>
</dbReference>
<feature type="transmembrane region" description="Helical" evidence="7">
    <location>
        <begin position="512"/>
        <end position="532"/>
    </location>
</feature>
<feature type="non-terminal residue" evidence="9">
    <location>
        <position position="774"/>
    </location>
</feature>
<feature type="transmembrane region" description="Helical" evidence="7">
    <location>
        <begin position="20"/>
        <end position="44"/>
    </location>
</feature>
<comment type="subcellular location">
    <subcellularLocation>
        <location evidence="1">Cell membrane</location>
        <topology evidence="1">Multi-pass membrane protein</topology>
    </subcellularLocation>
</comment>
<evidence type="ECO:0000256" key="1">
    <source>
        <dbReference type="ARBA" id="ARBA00004651"/>
    </source>
</evidence>
<keyword evidence="3 7" id="KW-0812">Transmembrane</keyword>
<organism evidence="9">
    <name type="scientific">marine metagenome</name>
    <dbReference type="NCBI Taxonomy" id="408172"/>
    <lineage>
        <taxon>unclassified sequences</taxon>
        <taxon>metagenomes</taxon>
        <taxon>ecological metagenomes</taxon>
    </lineage>
</organism>
<dbReference type="AlphaFoldDB" id="A0A381NAE6"/>
<evidence type="ECO:0000256" key="7">
    <source>
        <dbReference type="SAM" id="Phobius"/>
    </source>
</evidence>
<dbReference type="GO" id="GO:0022857">
    <property type="term" value="F:transmembrane transporter activity"/>
    <property type="evidence" value="ECO:0007669"/>
    <property type="project" value="TreeGrafter"/>
</dbReference>
<dbReference type="InterPro" id="IPR050250">
    <property type="entry name" value="Macrolide_Exporter_MacB"/>
</dbReference>
<feature type="domain" description="ABC3 transporter permease C-terminal" evidence="8">
    <location>
        <begin position="335"/>
        <end position="455"/>
    </location>
</feature>
<feature type="transmembrane region" description="Helical" evidence="7">
    <location>
        <begin position="377"/>
        <end position="403"/>
    </location>
</feature>
<dbReference type="Pfam" id="PF02687">
    <property type="entry name" value="FtsX"/>
    <property type="match status" value="1"/>
</dbReference>
<dbReference type="PANTHER" id="PTHR30572">
    <property type="entry name" value="MEMBRANE COMPONENT OF TRANSPORTER-RELATED"/>
    <property type="match status" value="1"/>
</dbReference>
<keyword evidence="5 7" id="KW-0472">Membrane</keyword>
<keyword evidence="4 7" id="KW-1133">Transmembrane helix</keyword>
<feature type="transmembrane region" description="Helical" evidence="7">
    <location>
        <begin position="573"/>
        <end position="594"/>
    </location>
</feature>
<dbReference type="InterPro" id="IPR003838">
    <property type="entry name" value="ABC3_permease_C"/>
</dbReference>
<reference evidence="9" key="1">
    <citation type="submission" date="2018-05" db="EMBL/GenBank/DDBJ databases">
        <authorList>
            <person name="Lanie J.A."/>
            <person name="Ng W.-L."/>
            <person name="Kazmierczak K.M."/>
            <person name="Andrzejewski T.M."/>
            <person name="Davidsen T.M."/>
            <person name="Wayne K.J."/>
            <person name="Tettelin H."/>
            <person name="Glass J.I."/>
            <person name="Rusch D."/>
            <person name="Podicherti R."/>
            <person name="Tsui H.-C.T."/>
            <person name="Winkler M.E."/>
        </authorList>
    </citation>
    <scope>NUCLEOTIDE SEQUENCE</scope>
</reference>
<dbReference type="PANTHER" id="PTHR30572:SF4">
    <property type="entry name" value="ABC TRANSPORTER PERMEASE YTRF"/>
    <property type="match status" value="1"/>
</dbReference>
<evidence type="ECO:0000313" key="9">
    <source>
        <dbReference type="EMBL" id="SUZ51556.1"/>
    </source>
</evidence>
<gene>
    <name evidence="9" type="ORF">METZ01_LOCUS4410</name>
</gene>
<feature type="transmembrane region" description="Helical" evidence="7">
    <location>
        <begin position="333"/>
        <end position="356"/>
    </location>
</feature>
<evidence type="ECO:0000256" key="2">
    <source>
        <dbReference type="ARBA" id="ARBA00022475"/>
    </source>
</evidence>
<evidence type="ECO:0000256" key="6">
    <source>
        <dbReference type="ARBA" id="ARBA00038076"/>
    </source>
</evidence>
<accession>A0A381NAE6</accession>
<dbReference type="GO" id="GO:0005886">
    <property type="term" value="C:plasma membrane"/>
    <property type="evidence" value="ECO:0007669"/>
    <property type="project" value="UniProtKB-SubCell"/>
</dbReference>
<evidence type="ECO:0000256" key="3">
    <source>
        <dbReference type="ARBA" id="ARBA00022692"/>
    </source>
</evidence>
<proteinExistence type="inferred from homology"/>
<comment type="similarity">
    <text evidence="6">Belongs to the ABC-4 integral membrane protein family.</text>
</comment>
<protein>
    <recommendedName>
        <fullName evidence="8">ABC3 transporter permease C-terminal domain-containing protein</fullName>
    </recommendedName>
</protein>
<keyword evidence="2" id="KW-1003">Cell membrane</keyword>
<evidence type="ECO:0000256" key="5">
    <source>
        <dbReference type="ARBA" id="ARBA00023136"/>
    </source>
</evidence>
<feature type="transmembrane region" description="Helical" evidence="7">
    <location>
        <begin position="423"/>
        <end position="446"/>
    </location>
</feature>
<sequence>MINNSLQLVVKRTLAHWRLLSAVVVGVVLASTIMASSVIFFNALRDVALQRALSTHTGTDLDVLVEAGQIPTNSQTDATIVDAMNRSIVQHFSPFLDRHEFALKTWTFFVDLPPPMMPPSDCPCRTTIGRTGNEDNRLIECDCCRITMMTLPNVEDRVNIIEGKLPTIASIGESNNPLQIEGILDVESAKTMQIDVGDIYPARPYWEEEHKRLDILVTGLYERVDPKAAHWHIQNTAFSSRTNTLQFARFVVPRETILEAVGVYFPNMGSDYSWWLDVDPRRIKATETGSIQNTIDSTERELKAIVDGFYFVSDLPQVLRAFETDLFFNRLPMLIVLILIVLVVLYYVMILASLLVDTQKNEIALLKTRGATSRQILAVFIIEASILAIIAASTGPFIAMLGVKFIGVLPIYSELNNGNPLPAGLTFHAFQMALLGAMLGLFALFIPSLRATRLELLASRVTRARPARLALIQKYYLDMGFLGLVMFLFWQLTKQGSFVATSLFGETMVNQLILGIPAMFLIAAGFVLIRIFPPGMNAMGKVLSKRPMSSITPPALILGIWQMARNPAHHSRLSLLLILTAALGVFAATFAATLKQSAIDQAYYRTGADLKITGIKTTTGGISKSVLKTIREGDGVESVSPIYRESGIISSGYSAERFDLIGVDFETIEDVAWIRDDFGLASFKSKTSVLDVGRSNGIELPEESRWITARVLPLIRQPSTTLIARLSDSNGHFFSVALGNLSPLATDQWRFNCPHTLEDEPPKWCRIGSHLLGT</sequence>
<evidence type="ECO:0000256" key="4">
    <source>
        <dbReference type="ARBA" id="ARBA00022989"/>
    </source>
</evidence>
<name>A0A381NAE6_9ZZZZ</name>
<evidence type="ECO:0000259" key="8">
    <source>
        <dbReference type="Pfam" id="PF02687"/>
    </source>
</evidence>
<feature type="transmembrane region" description="Helical" evidence="7">
    <location>
        <begin position="475"/>
        <end position="492"/>
    </location>
</feature>